<protein>
    <submittedName>
        <fullName evidence="5">UDENN domain-containing protein</fullName>
    </submittedName>
</protein>
<evidence type="ECO:0000313" key="5">
    <source>
        <dbReference type="WBParaSite" id="maker-E.canG7_contigs_6254-snap-gene-0.33-mRNA-1"/>
    </source>
</evidence>
<feature type="region of interest" description="Disordered" evidence="2">
    <location>
        <begin position="130"/>
        <end position="157"/>
    </location>
</feature>
<accession>A0A915EZA7</accession>
<dbReference type="PANTHER" id="PTHR31017">
    <property type="entry name" value="LATE SECRETORY PATHWAY PROTEIN AVL9-RELATED"/>
    <property type="match status" value="1"/>
</dbReference>
<feature type="compositionally biased region" description="Basic and acidic residues" evidence="2">
    <location>
        <begin position="368"/>
        <end position="383"/>
    </location>
</feature>
<feature type="compositionally biased region" description="Basic residues" evidence="2">
    <location>
        <begin position="384"/>
        <end position="402"/>
    </location>
</feature>
<dbReference type="InterPro" id="IPR037516">
    <property type="entry name" value="Tripartite_DENN"/>
</dbReference>
<evidence type="ECO:0000313" key="4">
    <source>
        <dbReference type="Proteomes" id="UP000887562"/>
    </source>
</evidence>
<keyword evidence="4" id="KW-1185">Reference proteome</keyword>
<feature type="region of interest" description="Disordered" evidence="2">
    <location>
        <begin position="1"/>
        <end position="21"/>
    </location>
</feature>
<dbReference type="Pfam" id="PF09794">
    <property type="entry name" value="Avl9"/>
    <property type="match status" value="1"/>
</dbReference>
<name>A0A915EZA7_9CEST</name>
<feature type="domain" description="UDENN" evidence="3">
    <location>
        <begin position="720"/>
        <end position="872"/>
    </location>
</feature>
<organism evidence="4 5">
    <name type="scientific">Echinococcus canadensis</name>
    <dbReference type="NCBI Taxonomy" id="519352"/>
    <lineage>
        <taxon>Eukaryota</taxon>
        <taxon>Metazoa</taxon>
        <taxon>Spiralia</taxon>
        <taxon>Lophotrochozoa</taxon>
        <taxon>Platyhelminthes</taxon>
        <taxon>Cestoda</taxon>
        <taxon>Eucestoda</taxon>
        <taxon>Cyclophyllidea</taxon>
        <taxon>Taeniidae</taxon>
        <taxon>Echinococcus</taxon>
        <taxon>Echinococcus canadensis group</taxon>
    </lineage>
</organism>
<dbReference type="InterPro" id="IPR051731">
    <property type="entry name" value="DENND11/AVL9_GEFs"/>
</dbReference>
<comment type="similarity">
    <text evidence="1">Belongs to the AVL9 family.</text>
</comment>
<evidence type="ECO:0000259" key="3">
    <source>
        <dbReference type="PROSITE" id="PS50211"/>
    </source>
</evidence>
<proteinExistence type="inferred from homology"/>
<dbReference type="PANTHER" id="PTHR31017:SF1">
    <property type="entry name" value="LATE SECRETORY PATHWAY PROTEIN AVL9 HOMOLOG"/>
    <property type="match status" value="1"/>
</dbReference>
<dbReference type="GO" id="GO:0005737">
    <property type="term" value="C:cytoplasm"/>
    <property type="evidence" value="ECO:0007669"/>
    <property type="project" value="TreeGrafter"/>
</dbReference>
<dbReference type="PROSITE" id="PS50211">
    <property type="entry name" value="DENN"/>
    <property type="match status" value="1"/>
</dbReference>
<evidence type="ECO:0000256" key="2">
    <source>
        <dbReference type="SAM" id="MobiDB-lite"/>
    </source>
</evidence>
<dbReference type="WBParaSite" id="maker-E.canG7_contigs_6254-snap-gene-0.33-mRNA-1">
    <property type="protein sequence ID" value="maker-E.canG7_contigs_6254-snap-gene-0.33-mRNA-1"/>
    <property type="gene ID" value="EcG7_05289"/>
</dbReference>
<dbReference type="AlphaFoldDB" id="A0A915EZA7"/>
<evidence type="ECO:0000256" key="1">
    <source>
        <dbReference type="ARBA" id="ARBA00038178"/>
    </source>
</evidence>
<dbReference type="Proteomes" id="UP000887562">
    <property type="component" value="Unplaced"/>
</dbReference>
<feature type="region of interest" description="Disordered" evidence="2">
    <location>
        <begin position="319"/>
        <end position="402"/>
    </location>
</feature>
<sequence>MLSSSLELQTPTDKSSPKYNSCCSKRTAGEAFGERLMTDVPECYNYGVFFDDGYNYMKHMKSMKEFVRDPNYVIENEEDTVIPDNYAPPAVEMVVSDDPVDDDFEIPSDDELITDGGELEDNFVELAGGKRMRLNDDDDDDDTTSDSYEIRGEKPIPSTANLPLHKIRLMERYLWGAEADEMPMEDLYEVSGCKSSVAAAAARKGRPLTEGEELLEKQFDKLMQVTKSRSGYDVRSTMSGTSVMSENLQSAVRADDLMISKRNPQTDDWECPDGPLKKATLGRLEEMSESDRDEDPLRDWVGKGKVTMDTINSSHQVADDGTVKEPEILAMPKGKPRSKPAKTKVVDISSSLESERGSDDEPEVADEVDFHRRLKGETAEEKRARKAALKAQKRERQRVKKANRANFRREEMLQSKATLTQRAVGQHIMKYLQIADRWSCLQVFPTWRGLVATPVILAQGSERNRLKITRQLTNSEEKSNLLVRDEKGFGLFVEILNTLRFTGSLSLNLVSMDLRTIVLPISDLNDLLSGPKVVVFQHLESVSATLQHTHFFPTESHASWAGNTPVLTGPIPPLPRLKSLNVFIIPKLSINSTPLAKLLRLALNASSITLRDRDSSNPPRGGQPFSWYTRHNFPQSYPNLKHLSASIYTEFLTAMLMETKGDYKTWFPALEKLTLFDQSNYMKRQDLEEYKDIFKGITVEVPPYTRFLDGVVTSSNAMSSYVLVIGFHHKKGTSVEYVYPELETGLDLPPAWTCIPPTALPDGAHNFDRDSIFFTVPSLEPKPTTLFGVACYRQIDARDFSSRTPDLTRNTVQKSVVFLSHAALFGLISSLLDDITDAFIAAASSKEGYSLLRRGFVDIVLAVDRAVCSPLY</sequence>
<dbReference type="InterPro" id="IPR018307">
    <property type="entry name" value="ABL9/DENND6_dom"/>
</dbReference>
<reference evidence="5" key="1">
    <citation type="submission" date="2022-11" db="UniProtKB">
        <authorList>
            <consortium name="WormBaseParasite"/>
        </authorList>
    </citation>
    <scope>IDENTIFICATION</scope>
</reference>